<feature type="transmembrane region" description="Helical" evidence="7">
    <location>
        <begin position="726"/>
        <end position="743"/>
    </location>
</feature>
<evidence type="ECO:0000256" key="3">
    <source>
        <dbReference type="ARBA" id="ARBA00022692"/>
    </source>
</evidence>
<dbReference type="GO" id="GO:0016020">
    <property type="term" value="C:membrane"/>
    <property type="evidence" value="ECO:0007669"/>
    <property type="project" value="UniProtKB-SubCell"/>
</dbReference>
<evidence type="ECO:0000256" key="5">
    <source>
        <dbReference type="ARBA" id="ARBA00023136"/>
    </source>
</evidence>
<evidence type="ECO:0000256" key="2">
    <source>
        <dbReference type="ARBA" id="ARBA00009665"/>
    </source>
</evidence>
<dbReference type="PANTHER" id="PTHR48477">
    <property type="entry name" value="PHOSPHATE TRANSPORTER PHO1"/>
    <property type="match status" value="1"/>
</dbReference>
<accession>A0A8T0G7J6</accession>
<keyword evidence="4 7" id="KW-1133">Transmembrane helix</keyword>
<feature type="compositionally biased region" description="Low complexity" evidence="6">
    <location>
        <begin position="212"/>
        <end position="232"/>
    </location>
</feature>
<dbReference type="InterPro" id="IPR004331">
    <property type="entry name" value="SPX_dom"/>
</dbReference>
<dbReference type="PROSITE" id="PS51380">
    <property type="entry name" value="EXS"/>
    <property type="match status" value="1"/>
</dbReference>
<keyword evidence="11" id="KW-1185">Reference proteome</keyword>
<organism evidence="10 11">
    <name type="scientific">Ceratodon purpureus</name>
    <name type="common">Fire moss</name>
    <name type="synonym">Dicranum purpureum</name>
    <dbReference type="NCBI Taxonomy" id="3225"/>
    <lineage>
        <taxon>Eukaryota</taxon>
        <taxon>Viridiplantae</taxon>
        <taxon>Streptophyta</taxon>
        <taxon>Embryophyta</taxon>
        <taxon>Bryophyta</taxon>
        <taxon>Bryophytina</taxon>
        <taxon>Bryopsida</taxon>
        <taxon>Dicranidae</taxon>
        <taxon>Pseudoditrichales</taxon>
        <taxon>Ditrichaceae</taxon>
        <taxon>Ceratodon</taxon>
    </lineage>
</organism>
<reference evidence="10" key="1">
    <citation type="submission" date="2020-06" db="EMBL/GenBank/DDBJ databases">
        <title>WGS assembly of Ceratodon purpureus strain R40.</title>
        <authorList>
            <person name="Carey S.B."/>
            <person name="Jenkins J."/>
            <person name="Shu S."/>
            <person name="Lovell J.T."/>
            <person name="Sreedasyam A."/>
            <person name="Maumus F."/>
            <person name="Tiley G.P."/>
            <person name="Fernandez-Pozo N."/>
            <person name="Barry K."/>
            <person name="Chen C."/>
            <person name="Wang M."/>
            <person name="Lipzen A."/>
            <person name="Daum C."/>
            <person name="Saski C.A."/>
            <person name="Payton A.C."/>
            <person name="Mcbreen J.C."/>
            <person name="Conrad R.E."/>
            <person name="Kollar L.M."/>
            <person name="Olsson S."/>
            <person name="Huttunen S."/>
            <person name="Landis J.B."/>
            <person name="Wickett N.J."/>
            <person name="Johnson M.G."/>
            <person name="Rensing S.A."/>
            <person name="Grimwood J."/>
            <person name="Schmutz J."/>
            <person name="Mcdaniel S.F."/>
        </authorList>
    </citation>
    <scope>NUCLEOTIDE SEQUENCE</scope>
    <source>
        <strain evidence="10">R40</strain>
    </source>
</reference>
<evidence type="ECO:0000313" key="10">
    <source>
        <dbReference type="EMBL" id="KAG0554364.1"/>
    </source>
</evidence>
<protein>
    <submittedName>
        <fullName evidence="10">Uncharacterized protein</fullName>
    </submittedName>
</protein>
<evidence type="ECO:0000256" key="4">
    <source>
        <dbReference type="ARBA" id="ARBA00022989"/>
    </source>
</evidence>
<dbReference type="Proteomes" id="UP000822688">
    <property type="component" value="Chromosome 12"/>
</dbReference>
<dbReference type="GO" id="GO:0016036">
    <property type="term" value="P:cellular response to phosphate starvation"/>
    <property type="evidence" value="ECO:0007669"/>
    <property type="project" value="InterPro"/>
</dbReference>
<feature type="transmembrane region" description="Helical" evidence="7">
    <location>
        <begin position="526"/>
        <end position="545"/>
    </location>
</feature>
<dbReference type="AlphaFoldDB" id="A0A8T0G7J6"/>
<gene>
    <name evidence="10" type="ORF">KC19_12G085200</name>
</gene>
<dbReference type="InterPro" id="IPR052486">
    <property type="entry name" value="PHO1"/>
</dbReference>
<dbReference type="PROSITE" id="PS51382">
    <property type="entry name" value="SPX"/>
    <property type="match status" value="1"/>
</dbReference>
<evidence type="ECO:0000313" key="11">
    <source>
        <dbReference type="Proteomes" id="UP000822688"/>
    </source>
</evidence>
<dbReference type="OrthoDB" id="9970435at2759"/>
<dbReference type="EMBL" id="CM026433">
    <property type="protein sequence ID" value="KAG0554364.1"/>
    <property type="molecule type" value="Genomic_DNA"/>
</dbReference>
<dbReference type="PANTHER" id="PTHR48477:SF1">
    <property type="entry name" value="PHOSPHATE TRANSPORTER PHO1"/>
    <property type="match status" value="1"/>
</dbReference>
<comment type="caution">
    <text evidence="10">The sequence shown here is derived from an EMBL/GenBank/DDBJ whole genome shotgun (WGS) entry which is preliminary data.</text>
</comment>
<comment type="similarity">
    <text evidence="2">Belongs to the SYG1 (TC 2.A.94) family.</text>
</comment>
<dbReference type="InterPro" id="IPR004342">
    <property type="entry name" value="EXS_C"/>
</dbReference>
<feature type="transmembrane region" description="Helical" evidence="7">
    <location>
        <begin position="493"/>
        <end position="514"/>
    </location>
</feature>
<feature type="transmembrane region" description="Helical" evidence="7">
    <location>
        <begin position="441"/>
        <end position="463"/>
    </location>
</feature>
<feature type="transmembrane region" description="Helical" evidence="7">
    <location>
        <begin position="680"/>
        <end position="706"/>
    </location>
</feature>
<feature type="transmembrane region" description="Helical" evidence="7">
    <location>
        <begin position="404"/>
        <end position="429"/>
    </location>
</feature>
<comment type="subcellular location">
    <subcellularLocation>
        <location evidence="1">Membrane</location>
        <topology evidence="1">Multi-pass membrane protein</topology>
    </subcellularLocation>
</comment>
<dbReference type="Pfam" id="PF03124">
    <property type="entry name" value="EXS"/>
    <property type="match status" value="1"/>
</dbReference>
<name>A0A8T0G7J6_CERPU</name>
<feature type="domain" description="SPX" evidence="9">
    <location>
        <begin position="2"/>
        <end position="353"/>
    </location>
</feature>
<evidence type="ECO:0000259" key="9">
    <source>
        <dbReference type="PROSITE" id="PS51382"/>
    </source>
</evidence>
<feature type="transmembrane region" description="Helical" evidence="7">
    <location>
        <begin position="557"/>
        <end position="575"/>
    </location>
</feature>
<feature type="domain" description="EXS" evidence="8">
    <location>
        <begin position="616"/>
        <end position="807"/>
    </location>
</feature>
<evidence type="ECO:0000259" key="8">
    <source>
        <dbReference type="PROSITE" id="PS51380"/>
    </source>
</evidence>
<evidence type="ECO:0000256" key="1">
    <source>
        <dbReference type="ARBA" id="ARBA00004141"/>
    </source>
</evidence>
<evidence type="ECO:0000256" key="7">
    <source>
        <dbReference type="SAM" id="Phobius"/>
    </source>
</evidence>
<sequence>MVKFAKQLESQLVPEWRGAYCQYKLLKKSLNKIKQNPLDIPDGPGLLTSDVGGPLDSGQSRRKSFWSHIDLIQVHNRKSETGDEDYVYETELLGPIAHSVHDQAFFKSLDAQLNKVNDFYRRKEQEFLQRGSILDKQICALAAVKKLLEQGRVRQDEDGASGRQSEAGDALLNMEAGLYDQNHDELLESIAKATLAATGVPSLPFRRRTIESTDSGSFGSASSTSLGSISSSTSTEISTVGSLSKNSLNSRANHLKLIIPRTTPAATVGALTQMLWEDVFKRASTVYRGREDYSVSQKKVQSATHMLRAAYIEFYRGLGLLKSYSSLNSLAFAKIMKKYDKVTGLCVAEKYMQHVESTYFNSSDKVARMMDKVEEIVTEHLTGGHRRQAMAELRPMHPPASHHVTYFLGFFTGCSVALMAAFGILLRIAGGDYNDEGKISYLHTIFPTFSMLALVLFHMYLYGWNIFLWRRARINYAFIFEFSPGSELRYREVLLVCTALTTLLIGAMVVHLTIHTLLMDGQGPWIVYVDLIPIAVMVMFLAMLFNPLNVCYRSSRFFFLNVMLHIICAPLYKVALADFFVADQLTSQVSALRNLEFVLCYYCGGYFLSKDSDSCNNSKRFEHWTYVIALLPYWWRFWQCFRRWVEETDSIHMANAGKYLSAMAAVSLRITYSKDPGAGWLAMFFIASSIATIYQVYWDTVIDWGLLRRDSKNKWLRDDLLLKRKWIYFASMALNVILRLAWLQSMTHLTFGALDNSIMDFIFAALEIFRRGHWNFYRLENEHLNNVGRYRATKQVPLPFEDTTPEL</sequence>
<feature type="region of interest" description="Disordered" evidence="6">
    <location>
        <begin position="211"/>
        <end position="232"/>
    </location>
</feature>
<dbReference type="Pfam" id="PF03105">
    <property type="entry name" value="SPX"/>
    <property type="match status" value="1"/>
</dbReference>
<evidence type="ECO:0000256" key="6">
    <source>
        <dbReference type="SAM" id="MobiDB-lite"/>
    </source>
</evidence>
<keyword evidence="3 7" id="KW-0812">Transmembrane</keyword>
<proteinExistence type="inferred from homology"/>
<keyword evidence="5 7" id="KW-0472">Membrane</keyword>